<evidence type="ECO:0000313" key="2">
    <source>
        <dbReference type="EMBL" id="CAE0606676.1"/>
    </source>
</evidence>
<feature type="compositionally biased region" description="Polar residues" evidence="1">
    <location>
        <begin position="132"/>
        <end position="141"/>
    </location>
</feature>
<dbReference type="EMBL" id="HBIS01000582">
    <property type="protein sequence ID" value="CAE0606676.1"/>
    <property type="molecule type" value="Transcribed_RNA"/>
</dbReference>
<accession>A0A7S3XBG6</accession>
<reference evidence="2" key="1">
    <citation type="submission" date="2021-01" db="EMBL/GenBank/DDBJ databases">
        <authorList>
            <person name="Corre E."/>
            <person name="Pelletier E."/>
            <person name="Niang G."/>
            <person name="Scheremetjew M."/>
            <person name="Finn R."/>
            <person name="Kale V."/>
            <person name="Holt S."/>
            <person name="Cochrane G."/>
            <person name="Meng A."/>
            <person name="Brown T."/>
            <person name="Cohen L."/>
        </authorList>
    </citation>
    <scope>NUCLEOTIDE SEQUENCE</scope>
    <source>
        <strain evidence="2">CCMP1897</strain>
    </source>
</reference>
<protein>
    <submittedName>
        <fullName evidence="2">Uncharacterized protein</fullName>
    </submittedName>
</protein>
<evidence type="ECO:0000256" key="1">
    <source>
        <dbReference type="SAM" id="MobiDB-lite"/>
    </source>
</evidence>
<feature type="region of interest" description="Disordered" evidence="1">
    <location>
        <begin position="86"/>
        <end position="143"/>
    </location>
</feature>
<gene>
    <name evidence="2" type="ORF">PSAL00342_LOCUS492</name>
</gene>
<name>A0A7S3XBG6_9CHLO</name>
<feature type="region of interest" description="Disordered" evidence="1">
    <location>
        <begin position="186"/>
        <end position="214"/>
    </location>
</feature>
<proteinExistence type="predicted"/>
<organism evidence="2">
    <name type="scientific">Picocystis salinarum</name>
    <dbReference type="NCBI Taxonomy" id="88271"/>
    <lineage>
        <taxon>Eukaryota</taxon>
        <taxon>Viridiplantae</taxon>
        <taxon>Chlorophyta</taxon>
        <taxon>Picocystophyceae</taxon>
        <taxon>Picocystales</taxon>
        <taxon>Picocystaceae</taxon>
        <taxon>Picocystis</taxon>
    </lineage>
</organism>
<dbReference type="AlphaFoldDB" id="A0A7S3XBG6"/>
<feature type="compositionally biased region" description="Low complexity" evidence="1">
    <location>
        <begin position="86"/>
        <end position="103"/>
    </location>
</feature>
<sequence length="214" mass="23711">MLERFLQSRPTPEIIVQRGLIPRKIINEGKAMWQQNNRTKVRCPKDRAKQARHVSLPFRLSQNVQAPPRDPVSSALGSWHHFQSAASRSISQGSSTSCTVSRSPDGRRVVGPLGNYEEKEGLAQGGGRTDADASSHSTSVLGSGGSEAQVAIVAQRLHSQYHKQLRKQYESSQVKEHKKSMLVDLMPKLTPKNKLSGKGQRVKAEGRLNQPKKF</sequence>